<dbReference type="SUPFAM" id="SSF51905">
    <property type="entry name" value="FAD/NAD(P)-binding domain"/>
    <property type="match status" value="1"/>
</dbReference>
<reference evidence="4 5" key="1">
    <citation type="journal article" date="2011" name="Plasmid">
        <title>Streptomyces turgidiscabies Car8 contains a modular pathogenicity island that shares virulence genes with other actinobacterial plant pathogens.</title>
        <authorList>
            <person name="Huguet-Tapia J.C."/>
            <person name="Badger J.H."/>
            <person name="Loria R."/>
            <person name="Pettis G.S."/>
        </authorList>
    </citation>
    <scope>NUCLEOTIDE SEQUENCE [LARGE SCALE GENOMIC DNA]</scope>
    <source>
        <strain evidence="4 5">Car8</strain>
    </source>
</reference>
<dbReference type="AlphaFoldDB" id="L7F5Z5"/>
<dbReference type="Pfam" id="PF07992">
    <property type="entry name" value="Pyr_redox_2"/>
    <property type="match status" value="1"/>
</dbReference>
<comment type="caution">
    <text evidence="4">The sequence shown here is derived from an EMBL/GenBank/DDBJ whole genome shotgun (WGS) entry which is preliminary data.</text>
</comment>
<feature type="domain" description="FAD/NAD(P)-binding" evidence="3">
    <location>
        <begin position="4"/>
        <end position="233"/>
    </location>
</feature>
<dbReference type="PANTHER" id="PTHR43539">
    <property type="entry name" value="FLAVIN-BINDING MONOOXYGENASE-LIKE PROTEIN (AFU_ORTHOLOGUE AFUA_4G09220)"/>
    <property type="match status" value="1"/>
</dbReference>
<evidence type="ECO:0000259" key="3">
    <source>
        <dbReference type="Pfam" id="PF07992"/>
    </source>
</evidence>
<proteinExistence type="predicted"/>
<dbReference type="PRINTS" id="PR00368">
    <property type="entry name" value="FADPNR"/>
</dbReference>
<evidence type="ECO:0000313" key="5">
    <source>
        <dbReference type="Proteomes" id="UP000010931"/>
    </source>
</evidence>
<dbReference type="GO" id="GO:0050660">
    <property type="term" value="F:flavin adenine dinucleotide binding"/>
    <property type="evidence" value="ECO:0007669"/>
    <property type="project" value="TreeGrafter"/>
</dbReference>
<sequence length="463" mass="48376">MNHPVAIIGAGPFGLSTAAHLRARGIPVRVFGEPMVSWRDHMPAGMLLKSTPAASSIDAPQRGHTLVDYCDAVGAPRLVTDEDIIPVETFIAYGEWFQQRLVPELERVRVVSVDRRPKDTGLGGGSSHGSGGRSSHGSEGGFELKLDSGELFTARAVVVATGLSGLAHLPPELATAAPDGPSPTGPVSHSSQHHDLGRFAGRELIVVGAGQSALETAALAAEAGARVRVVSRGSGRVAFGAPPWQQPRLRPGSPFGNAWSLWALTYYPHPYRYLPARARHYLVRRVLGPLGAWWLRDRFEGKVQVSEVARIVRAGATGATAVTRGMEVAGAAETEGAQVAQGAKGALKGDGSGSGVGFVGGQPVLTVQEPGGRTRELSADHVIAATGYRVDLAAMDFLGHELRTELAVSRGTPRLGAGYVSSVPGLYFTGLPAAASYGPVMRFVCGTEFASPRLAGHLAAAHG</sequence>
<protein>
    <submittedName>
        <fullName evidence="4">Pyridine nucleotide-disulfide oxidoreductase</fullName>
    </submittedName>
</protein>
<feature type="region of interest" description="Disordered" evidence="2">
    <location>
        <begin position="171"/>
        <end position="193"/>
    </location>
</feature>
<feature type="compositionally biased region" description="Gly residues" evidence="2">
    <location>
        <begin position="121"/>
        <end position="140"/>
    </location>
</feature>
<dbReference type="PATRIC" id="fig|698760.3.peg.4251"/>
<feature type="region of interest" description="Disordered" evidence="2">
    <location>
        <begin position="116"/>
        <end position="140"/>
    </location>
</feature>
<dbReference type="Proteomes" id="UP000010931">
    <property type="component" value="Unassembled WGS sequence"/>
</dbReference>
<dbReference type="PRINTS" id="PR00411">
    <property type="entry name" value="PNDRDTASEI"/>
</dbReference>
<dbReference type="GO" id="GO:0004497">
    <property type="term" value="F:monooxygenase activity"/>
    <property type="evidence" value="ECO:0007669"/>
    <property type="project" value="TreeGrafter"/>
</dbReference>
<name>L7F5Z5_STRT8</name>
<dbReference type="RefSeq" id="WP_006377890.1">
    <property type="nucleotide sequence ID" value="NZ_AEJB01000316.1"/>
</dbReference>
<evidence type="ECO:0000313" key="4">
    <source>
        <dbReference type="EMBL" id="ELP67003.1"/>
    </source>
</evidence>
<gene>
    <name evidence="4" type="ORF">STRTUCAR8_04551</name>
</gene>
<dbReference type="InterPro" id="IPR023753">
    <property type="entry name" value="FAD/NAD-binding_dom"/>
</dbReference>
<dbReference type="Gene3D" id="3.50.50.60">
    <property type="entry name" value="FAD/NAD(P)-binding domain"/>
    <property type="match status" value="1"/>
</dbReference>
<organism evidence="4 5">
    <name type="scientific">Streptomyces turgidiscabies (strain Car8)</name>
    <dbReference type="NCBI Taxonomy" id="698760"/>
    <lineage>
        <taxon>Bacteria</taxon>
        <taxon>Bacillati</taxon>
        <taxon>Actinomycetota</taxon>
        <taxon>Actinomycetes</taxon>
        <taxon>Kitasatosporales</taxon>
        <taxon>Streptomycetaceae</taxon>
        <taxon>Streptomyces</taxon>
    </lineage>
</organism>
<evidence type="ECO:0000256" key="2">
    <source>
        <dbReference type="SAM" id="MobiDB-lite"/>
    </source>
</evidence>
<dbReference type="InterPro" id="IPR050982">
    <property type="entry name" value="Auxin_biosynth/cation_transpt"/>
</dbReference>
<evidence type="ECO:0000256" key="1">
    <source>
        <dbReference type="ARBA" id="ARBA00023002"/>
    </source>
</evidence>
<dbReference type="STRING" id="85558.T45_07238"/>
<dbReference type="GeneID" id="97403116"/>
<keyword evidence="1" id="KW-0560">Oxidoreductase</keyword>
<keyword evidence="5" id="KW-1185">Reference proteome</keyword>
<dbReference type="PANTHER" id="PTHR43539:SF78">
    <property type="entry name" value="FLAVIN-CONTAINING MONOOXYGENASE"/>
    <property type="match status" value="1"/>
</dbReference>
<dbReference type="EMBL" id="AEJB01000316">
    <property type="protein sequence ID" value="ELP67003.1"/>
    <property type="molecule type" value="Genomic_DNA"/>
</dbReference>
<dbReference type="InterPro" id="IPR036188">
    <property type="entry name" value="FAD/NAD-bd_sf"/>
</dbReference>
<accession>L7F5Z5</accession>